<dbReference type="AlphaFoldDB" id="W9CCN7"/>
<sequence>MPGFHVNWKITDPGFSVVVQCRYTPPVQIIGTTIDVLTLHIGDHPSSRRLSDSSGLMCMTIDTRNTGQYAPQNIPASTFRNIVSSSLVDAGPILTIATRCLKRPLVRSHNDGSE</sequence>
<dbReference type="Proteomes" id="UP000019487">
    <property type="component" value="Unassembled WGS sequence"/>
</dbReference>
<name>W9CCN7_SCLBF</name>
<organism evidence="1 2">
    <name type="scientific">Sclerotinia borealis (strain F-4128)</name>
    <dbReference type="NCBI Taxonomy" id="1432307"/>
    <lineage>
        <taxon>Eukaryota</taxon>
        <taxon>Fungi</taxon>
        <taxon>Dikarya</taxon>
        <taxon>Ascomycota</taxon>
        <taxon>Pezizomycotina</taxon>
        <taxon>Leotiomycetes</taxon>
        <taxon>Helotiales</taxon>
        <taxon>Sclerotiniaceae</taxon>
        <taxon>Sclerotinia</taxon>
    </lineage>
</organism>
<accession>W9CCN7</accession>
<gene>
    <name evidence="1" type="ORF">SBOR_5070</name>
</gene>
<dbReference type="EMBL" id="AYSA01000239">
    <property type="protein sequence ID" value="ESZ94527.1"/>
    <property type="molecule type" value="Genomic_DNA"/>
</dbReference>
<dbReference type="HOGENOM" id="CLU_2122499_0_0_1"/>
<evidence type="ECO:0000313" key="2">
    <source>
        <dbReference type="Proteomes" id="UP000019487"/>
    </source>
</evidence>
<evidence type="ECO:0000313" key="1">
    <source>
        <dbReference type="EMBL" id="ESZ94527.1"/>
    </source>
</evidence>
<keyword evidence="2" id="KW-1185">Reference proteome</keyword>
<proteinExistence type="predicted"/>
<reference evidence="1 2" key="1">
    <citation type="journal article" date="2014" name="Genome Announc.">
        <title>Draft genome sequence of Sclerotinia borealis, a psychrophilic plant pathogenic fungus.</title>
        <authorList>
            <person name="Mardanov A.V."/>
            <person name="Beletsky A.V."/>
            <person name="Kadnikov V.V."/>
            <person name="Ignatov A.N."/>
            <person name="Ravin N.V."/>
        </authorList>
    </citation>
    <scope>NUCLEOTIDE SEQUENCE [LARGE SCALE GENOMIC DNA]</scope>
    <source>
        <strain evidence="2">F-4157</strain>
    </source>
</reference>
<protein>
    <submittedName>
        <fullName evidence="1">Uncharacterized protein</fullName>
    </submittedName>
</protein>
<comment type="caution">
    <text evidence="1">The sequence shown here is derived from an EMBL/GenBank/DDBJ whole genome shotgun (WGS) entry which is preliminary data.</text>
</comment>